<keyword evidence="4" id="KW-1133">Transmembrane helix</keyword>
<keyword evidence="9" id="KW-0378">Hydrolase</keyword>
<evidence type="ECO:0000256" key="5">
    <source>
        <dbReference type="ARBA" id="ARBA00023136"/>
    </source>
</evidence>
<dbReference type="CDD" id="cd03405">
    <property type="entry name" value="SPFH_HflC"/>
    <property type="match status" value="1"/>
</dbReference>
<evidence type="ECO:0000256" key="1">
    <source>
        <dbReference type="ARBA" id="ARBA00004167"/>
    </source>
</evidence>
<dbReference type="EMBL" id="RDQM01000001">
    <property type="protein sequence ID" value="RMX01456.1"/>
    <property type="molecule type" value="Genomic_DNA"/>
</dbReference>
<accession>A0A3M6QFH0</accession>
<evidence type="ECO:0000256" key="2">
    <source>
        <dbReference type="ARBA" id="ARBA00007862"/>
    </source>
</evidence>
<dbReference type="RefSeq" id="WP_122237227.1">
    <property type="nucleotide sequence ID" value="NZ_RDQK01000010.1"/>
</dbReference>
<reference evidence="11 12" key="1">
    <citation type="submission" date="2018-10" db="EMBL/GenBank/DDBJ databases">
        <title>Comamonadaceae CDC group NO-1 genome sequencing and assembly.</title>
        <authorList>
            <person name="Bernier A.-M."/>
            <person name="Bernard K."/>
        </authorList>
    </citation>
    <scope>NUCLEOTIDE SEQUENCE [LARGE SCALE GENOMIC DNA]</scope>
    <source>
        <strain evidence="9 11">NML161473</strain>
        <strain evidence="10 13">NML180581</strain>
        <strain evidence="8 12">NML970147</strain>
    </source>
</reference>
<feature type="domain" description="Band 7" evidence="7">
    <location>
        <begin position="20"/>
        <end position="203"/>
    </location>
</feature>
<dbReference type="Proteomes" id="UP000267035">
    <property type="component" value="Unassembled WGS sequence"/>
</dbReference>
<dbReference type="GO" id="GO:0016020">
    <property type="term" value="C:membrane"/>
    <property type="evidence" value="ECO:0007669"/>
    <property type="project" value="UniProtKB-SubCell"/>
</dbReference>
<dbReference type="InterPro" id="IPR036013">
    <property type="entry name" value="Band_7/SPFH_dom_sf"/>
</dbReference>
<keyword evidence="11" id="KW-1185">Reference proteome</keyword>
<evidence type="ECO:0000256" key="4">
    <source>
        <dbReference type="ARBA" id="ARBA00022989"/>
    </source>
</evidence>
<dbReference type="SMART" id="SM00244">
    <property type="entry name" value="PHB"/>
    <property type="match status" value="1"/>
</dbReference>
<dbReference type="GO" id="GO:0008233">
    <property type="term" value="F:peptidase activity"/>
    <property type="evidence" value="ECO:0007669"/>
    <property type="project" value="UniProtKB-KW"/>
</dbReference>
<dbReference type="EMBL" id="RDQL01000003">
    <property type="protein sequence ID" value="RMX01655.1"/>
    <property type="molecule type" value="Genomic_DNA"/>
</dbReference>
<evidence type="ECO:0000256" key="3">
    <source>
        <dbReference type="ARBA" id="ARBA00022692"/>
    </source>
</evidence>
<dbReference type="NCBIfam" id="TIGR01932">
    <property type="entry name" value="hflC"/>
    <property type="match status" value="1"/>
</dbReference>
<comment type="similarity">
    <text evidence="2 6">Belongs to the band 7/mec-2 family. HflC subfamily.</text>
</comment>
<comment type="subcellular location">
    <subcellularLocation>
        <location evidence="1">Membrane</location>
        <topology evidence="1">Single-pass membrane protein</topology>
    </subcellularLocation>
</comment>
<keyword evidence="5" id="KW-0472">Membrane</keyword>
<dbReference type="EMBL" id="RDQK01000010">
    <property type="protein sequence ID" value="RMX10304.1"/>
    <property type="molecule type" value="Genomic_DNA"/>
</dbReference>
<dbReference type="InterPro" id="IPR010200">
    <property type="entry name" value="HflC"/>
</dbReference>
<dbReference type="PANTHER" id="PTHR42911:SF1">
    <property type="entry name" value="MODULATOR OF FTSH PROTEASE HFLC"/>
    <property type="match status" value="1"/>
</dbReference>
<organism evidence="9 11">
    <name type="scientific">Allofranklinella schreckenbergeri</name>
    <dbReference type="NCBI Taxonomy" id="1076744"/>
    <lineage>
        <taxon>Bacteria</taxon>
        <taxon>Pseudomonadati</taxon>
        <taxon>Pseudomonadota</taxon>
        <taxon>Betaproteobacteria</taxon>
        <taxon>Burkholderiales</taxon>
        <taxon>Comamonadaceae</taxon>
        <taxon>Allofranklinella</taxon>
    </lineage>
</organism>
<dbReference type="SUPFAM" id="SSF117892">
    <property type="entry name" value="Band 7/SPFH domain"/>
    <property type="match status" value="1"/>
</dbReference>
<dbReference type="PIRSF" id="PIRSF005651">
    <property type="entry name" value="HflC"/>
    <property type="match status" value="1"/>
</dbReference>
<evidence type="ECO:0000313" key="8">
    <source>
        <dbReference type="EMBL" id="RMX01456.1"/>
    </source>
</evidence>
<comment type="function">
    <text evidence="6">HflC and HflK could regulate a protease.</text>
</comment>
<name>A0A3M6QFH0_9BURK</name>
<evidence type="ECO:0000313" key="9">
    <source>
        <dbReference type="EMBL" id="RMX01655.1"/>
    </source>
</evidence>
<dbReference type="Pfam" id="PF01145">
    <property type="entry name" value="Band_7"/>
    <property type="match status" value="1"/>
</dbReference>
<protein>
    <recommendedName>
        <fullName evidence="6">Protein HflC</fullName>
    </recommendedName>
</protein>
<evidence type="ECO:0000313" key="13">
    <source>
        <dbReference type="Proteomes" id="UP000281171"/>
    </source>
</evidence>
<evidence type="ECO:0000313" key="10">
    <source>
        <dbReference type="EMBL" id="RMX10304.1"/>
    </source>
</evidence>
<sequence length="312" mass="35167">MNRMGFWGGLLLIALVMASSLLFTVNERNYGVVYRFGKIDRVVKEPGLHFKLMPAPLQTVEYLDKRLLMLKSNSTEPSLTAEKQWVVIDWYVRWRIVDPETYIDNVGRSEEAGAAQLSRVVRSAFQEEVNRRTVRQLLSEQRQELMDAVLKQVSQSVGGVRQTTGEGGETSAVVGSWGIEIADVRITRVDYSKDITESVFTRMRAERTREANRLRSEGQAEGERIRANADRQSIQTRAEAYRKAQEIRAKGDSSAASTFAKAYGQDAEFAQFYRSLEAYRNSLGLPGDVLVLDPKESNFFGAMRNPAIAPGR</sequence>
<accession>A0A3M6QEB6</accession>
<evidence type="ECO:0000313" key="12">
    <source>
        <dbReference type="Proteomes" id="UP000267521"/>
    </source>
</evidence>
<evidence type="ECO:0000259" key="7">
    <source>
        <dbReference type="SMART" id="SM00244"/>
    </source>
</evidence>
<proteinExistence type="inferred from homology"/>
<gene>
    <name evidence="9" type="primary">hflC</name>
    <name evidence="10" type="ORF">EBQ24_05100</name>
    <name evidence="9" type="ORF">EBQ25_03055</name>
    <name evidence="8" type="ORF">EBQ26_01410</name>
</gene>
<accession>A0A3M6R595</accession>
<dbReference type="Proteomes" id="UP000267521">
    <property type="component" value="Unassembled WGS sequence"/>
</dbReference>
<dbReference type="PANTHER" id="PTHR42911">
    <property type="entry name" value="MODULATOR OF FTSH PROTEASE HFLC"/>
    <property type="match status" value="1"/>
</dbReference>
<evidence type="ECO:0000313" key="11">
    <source>
        <dbReference type="Proteomes" id="UP000267035"/>
    </source>
</evidence>
<dbReference type="AlphaFoldDB" id="A0A3M6QFH0"/>
<dbReference type="InterPro" id="IPR001107">
    <property type="entry name" value="Band_7"/>
</dbReference>
<dbReference type="Gene3D" id="3.30.479.30">
    <property type="entry name" value="Band 7 domain"/>
    <property type="match status" value="1"/>
</dbReference>
<dbReference type="GO" id="GO:0006508">
    <property type="term" value="P:proteolysis"/>
    <property type="evidence" value="ECO:0007669"/>
    <property type="project" value="UniProtKB-KW"/>
</dbReference>
<evidence type="ECO:0000256" key="6">
    <source>
        <dbReference type="PIRNR" id="PIRNR005651"/>
    </source>
</evidence>
<keyword evidence="9" id="KW-0645">Protease</keyword>
<keyword evidence="3" id="KW-0812">Transmembrane</keyword>
<comment type="caution">
    <text evidence="9">The sequence shown here is derived from an EMBL/GenBank/DDBJ whole genome shotgun (WGS) entry which is preliminary data.</text>
</comment>
<dbReference type="Proteomes" id="UP000281171">
    <property type="component" value="Unassembled WGS sequence"/>
</dbReference>